<dbReference type="CDD" id="cd00093">
    <property type="entry name" value="HTH_XRE"/>
    <property type="match status" value="1"/>
</dbReference>
<dbReference type="Gene3D" id="1.10.260.40">
    <property type="entry name" value="lambda repressor-like DNA-binding domains"/>
    <property type="match status" value="1"/>
</dbReference>
<dbReference type="AlphaFoldDB" id="A0A173T9Q6"/>
<dbReference type="PANTHER" id="PTHR46558:SF11">
    <property type="entry name" value="HTH-TYPE TRANSCRIPTIONAL REGULATOR XRE"/>
    <property type="match status" value="1"/>
</dbReference>
<dbReference type="EMBL" id="CYXT01000014">
    <property type="protein sequence ID" value="CUM99464.1"/>
    <property type="molecule type" value="Genomic_DNA"/>
</dbReference>
<proteinExistence type="predicted"/>
<sequence length="76" mass="9078">MRKNFIKNLKELRKEHNLTQEDLGNILGVTRIMVSYYEIGRSVPSFQVLEKIIKYFKINPDQILGTYMEIKEEKDE</sequence>
<reference evidence="3 4" key="1">
    <citation type="submission" date="2015-09" db="EMBL/GenBank/DDBJ databases">
        <authorList>
            <consortium name="Pathogen Informatics"/>
        </authorList>
    </citation>
    <scope>NUCLEOTIDE SEQUENCE [LARGE SCALE GENOMIC DNA]</scope>
    <source>
        <strain evidence="3 4">2789STDY5608868</strain>
    </source>
</reference>
<organism evidence="3 4">
    <name type="scientific">Anaerostipes hadrus</name>
    <dbReference type="NCBI Taxonomy" id="649756"/>
    <lineage>
        <taxon>Bacteria</taxon>
        <taxon>Bacillati</taxon>
        <taxon>Bacillota</taxon>
        <taxon>Clostridia</taxon>
        <taxon>Lachnospirales</taxon>
        <taxon>Lachnospiraceae</taxon>
        <taxon>Anaerostipes</taxon>
    </lineage>
</organism>
<protein>
    <submittedName>
        <fullName evidence="3">Antitoxin PezA</fullName>
    </submittedName>
</protein>
<accession>A0A173T9Q6</accession>
<dbReference type="InterPro" id="IPR001387">
    <property type="entry name" value="Cro/C1-type_HTH"/>
</dbReference>
<evidence type="ECO:0000313" key="3">
    <source>
        <dbReference type="EMBL" id="CUM99464.1"/>
    </source>
</evidence>
<feature type="domain" description="HTH cro/C1-type" evidence="2">
    <location>
        <begin position="9"/>
        <end position="63"/>
    </location>
</feature>
<dbReference type="SMART" id="SM00530">
    <property type="entry name" value="HTH_XRE"/>
    <property type="match status" value="1"/>
</dbReference>
<dbReference type="Proteomes" id="UP000095598">
    <property type="component" value="Unassembled WGS sequence"/>
</dbReference>
<dbReference type="InterPro" id="IPR010982">
    <property type="entry name" value="Lambda_DNA-bd_dom_sf"/>
</dbReference>
<dbReference type="SUPFAM" id="SSF47413">
    <property type="entry name" value="lambda repressor-like DNA-binding domains"/>
    <property type="match status" value="1"/>
</dbReference>
<evidence type="ECO:0000259" key="2">
    <source>
        <dbReference type="PROSITE" id="PS50943"/>
    </source>
</evidence>
<keyword evidence="1" id="KW-0238">DNA-binding</keyword>
<evidence type="ECO:0000256" key="1">
    <source>
        <dbReference type="ARBA" id="ARBA00023125"/>
    </source>
</evidence>
<dbReference type="Pfam" id="PF01381">
    <property type="entry name" value="HTH_3"/>
    <property type="match status" value="1"/>
</dbReference>
<dbReference type="GO" id="GO:0003677">
    <property type="term" value="F:DNA binding"/>
    <property type="evidence" value="ECO:0007669"/>
    <property type="project" value="UniProtKB-KW"/>
</dbReference>
<dbReference type="PROSITE" id="PS50943">
    <property type="entry name" value="HTH_CROC1"/>
    <property type="match status" value="1"/>
</dbReference>
<dbReference type="PANTHER" id="PTHR46558">
    <property type="entry name" value="TRACRIPTIONAL REGULATORY PROTEIN-RELATED-RELATED"/>
    <property type="match status" value="1"/>
</dbReference>
<evidence type="ECO:0000313" key="4">
    <source>
        <dbReference type="Proteomes" id="UP000095598"/>
    </source>
</evidence>
<dbReference type="RefSeq" id="WP_049995715.1">
    <property type="nucleotide sequence ID" value="NZ_CYXT01000014.1"/>
</dbReference>
<gene>
    <name evidence="3" type="primary">pezA</name>
    <name evidence="3" type="ORF">ERS852425_01925</name>
</gene>
<name>A0A173T9Q6_ANAHA</name>